<keyword evidence="6" id="KW-1185">Reference proteome</keyword>
<dbReference type="Gene3D" id="3.30.420.10">
    <property type="entry name" value="Ribonuclease H-like superfamily/Ribonuclease H"/>
    <property type="match status" value="1"/>
</dbReference>
<dbReference type="InterPro" id="IPR002156">
    <property type="entry name" value="RNaseH_domain"/>
</dbReference>
<evidence type="ECO:0000313" key="3">
    <source>
        <dbReference type="EMBL" id="GBM13984.1"/>
    </source>
</evidence>
<reference evidence="4 6" key="1">
    <citation type="journal article" date="2019" name="Sci. Rep.">
        <title>Orb-weaving spider Araneus ventricosus genome elucidates the spidroin gene catalogue.</title>
        <authorList>
            <person name="Kono N."/>
            <person name="Nakamura H."/>
            <person name="Ohtoshi R."/>
            <person name="Moran D.A.P."/>
            <person name="Shinohara A."/>
            <person name="Yoshida Y."/>
            <person name="Fujiwara M."/>
            <person name="Mori M."/>
            <person name="Tomita M."/>
            <person name="Arakawa K."/>
        </authorList>
    </citation>
    <scope>NUCLEOTIDE SEQUENCE [LARGE SCALE GENOMIC DNA]</scope>
</reference>
<dbReference type="EMBL" id="BGPR01089101">
    <property type="protein sequence ID" value="GBM13984.1"/>
    <property type="molecule type" value="Genomic_DNA"/>
</dbReference>
<feature type="domain" description="RNase H type-1" evidence="1">
    <location>
        <begin position="1"/>
        <end position="53"/>
    </location>
</feature>
<dbReference type="GO" id="GO:0003676">
    <property type="term" value="F:nucleic acid binding"/>
    <property type="evidence" value="ECO:0007669"/>
    <property type="project" value="InterPro"/>
</dbReference>
<evidence type="ECO:0000313" key="4">
    <source>
        <dbReference type="EMBL" id="GBM13997.1"/>
    </source>
</evidence>
<gene>
    <name evidence="4" type="ORF">AVEN_117044_1</name>
    <name evidence="5" type="ORF">AVEN_136150_1</name>
    <name evidence="2" type="ORF">AVEN_46743_1</name>
    <name evidence="3" type="ORF">AVEN_85669_1</name>
</gene>
<comment type="caution">
    <text evidence="4">The sequence shown here is derived from an EMBL/GenBank/DDBJ whole genome shotgun (WGS) entry which is preliminary data.</text>
</comment>
<evidence type="ECO:0000259" key="1">
    <source>
        <dbReference type="PROSITE" id="PS50879"/>
    </source>
</evidence>
<dbReference type="Proteomes" id="UP000499080">
    <property type="component" value="Unassembled WGS sequence"/>
</dbReference>
<organism evidence="4 6">
    <name type="scientific">Araneus ventricosus</name>
    <name type="common">Orbweaver spider</name>
    <name type="synonym">Epeira ventricosa</name>
    <dbReference type="NCBI Taxonomy" id="182803"/>
    <lineage>
        <taxon>Eukaryota</taxon>
        <taxon>Metazoa</taxon>
        <taxon>Ecdysozoa</taxon>
        <taxon>Arthropoda</taxon>
        <taxon>Chelicerata</taxon>
        <taxon>Arachnida</taxon>
        <taxon>Araneae</taxon>
        <taxon>Araneomorphae</taxon>
        <taxon>Entelegynae</taxon>
        <taxon>Araneoidea</taxon>
        <taxon>Araneidae</taxon>
        <taxon>Araneus</taxon>
    </lineage>
</organism>
<dbReference type="EMBL" id="BGPR01089108">
    <property type="protein sequence ID" value="GBM14009.1"/>
    <property type="molecule type" value="Genomic_DNA"/>
</dbReference>
<dbReference type="InterPro" id="IPR036397">
    <property type="entry name" value="RNaseH_sf"/>
</dbReference>
<dbReference type="PROSITE" id="PS50879">
    <property type="entry name" value="RNASE_H_1"/>
    <property type="match status" value="1"/>
</dbReference>
<dbReference type="OrthoDB" id="7700353at2759"/>
<dbReference type="EMBL" id="BGPR01089097">
    <property type="protein sequence ID" value="GBM13953.1"/>
    <property type="molecule type" value="Genomic_DNA"/>
</dbReference>
<protein>
    <recommendedName>
        <fullName evidence="1">RNase H type-1 domain-containing protein</fullName>
    </recommendedName>
</protein>
<proteinExistence type="predicted"/>
<dbReference type="SUPFAM" id="SSF53098">
    <property type="entry name" value="Ribonuclease H-like"/>
    <property type="match status" value="1"/>
</dbReference>
<evidence type="ECO:0000313" key="2">
    <source>
        <dbReference type="EMBL" id="GBM13953.1"/>
    </source>
</evidence>
<dbReference type="GO" id="GO:0004523">
    <property type="term" value="F:RNA-DNA hybrid ribonuclease activity"/>
    <property type="evidence" value="ECO:0007669"/>
    <property type="project" value="InterPro"/>
</dbReference>
<sequence length="118" mass="12604">MALKSAHSRSKFVNSVKQDLFRAKGLVGLSWVKAHVGIPGNEWADQQAKRAITTGLYLNVGPACLTRIVRNRVPGHSAEFWAAVSTSLSEQNLVPNKCSEARLGAKSGLYGGGSKLAN</sequence>
<dbReference type="AlphaFoldDB" id="A0A4Y2DCZ6"/>
<evidence type="ECO:0000313" key="5">
    <source>
        <dbReference type="EMBL" id="GBM14009.1"/>
    </source>
</evidence>
<name>A0A4Y2DCZ6_ARAVE</name>
<evidence type="ECO:0000313" key="6">
    <source>
        <dbReference type="Proteomes" id="UP000499080"/>
    </source>
</evidence>
<dbReference type="EMBL" id="BGPR01089106">
    <property type="protein sequence ID" value="GBM13997.1"/>
    <property type="molecule type" value="Genomic_DNA"/>
</dbReference>
<dbReference type="InterPro" id="IPR012337">
    <property type="entry name" value="RNaseH-like_sf"/>
</dbReference>
<dbReference type="Pfam" id="PF00075">
    <property type="entry name" value="RNase_H"/>
    <property type="match status" value="1"/>
</dbReference>
<accession>A0A4Y2DCZ6</accession>